<evidence type="ECO:0000313" key="10">
    <source>
        <dbReference type="EMBL" id="GFY56667.1"/>
    </source>
</evidence>
<reference evidence="10" key="1">
    <citation type="submission" date="2020-08" db="EMBL/GenBank/DDBJ databases">
        <title>Multicomponent nature underlies the extraordinary mechanical properties of spider dragline silk.</title>
        <authorList>
            <person name="Kono N."/>
            <person name="Nakamura H."/>
            <person name="Mori M."/>
            <person name="Yoshida Y."/>
            <person name="Ohtoshi R."/>
            <person name="Malay A.D."/>
            <person name="Moran D.A.P."/>
            <person name="Tomita M."/>
            <person name="Numata K."/>
            <person name="Arakawa K."/>
        </authorList>
    </citation>
    <scope>NUCLEOTIDE SEQUENCE</scope>
</reference>
<evidence type="ECO:0000256" key="4">
    <source>
        <dbReference type="ARBA" id="ARBA00022771"/>
    </source>
</evidence>
<dbReference type="PANTHER" id="PTHR24406">
    <property type="entry name" value="TRANSCRIPTIONAL REPRESSOR CTCFL-RELATED"/>
    <property type="match status" value="1"/>
</dbReference>
<proteinExistence type="predicted"/>
<feature type="domain" description="C2H2-type" evidence="9">
    <location>
        <begin position="355"/>
        <end position="382"/>
    </location>
</feature>
<dbReference type="Proteomes" id="UP000886998">
    <property type="component" value="Unassembled WGS sequence"/>
</dbReference>
<feature type="non-terminal residue" evidence="10">
    <location>
        <position position="393"/>
    </location>
</feature>
<dbReference type="GO" id="GO:0008270">
    <property type="term" value="F:zinc ion binding"/>
    <property type="evidence" value="ECO:0007669"/>
    <property type="project" value="UniProtKB-KW"/>
</dbReference>
<dbReference type="SMART" id="SM00355">
    <property type="entry name" value="ZnF_C2H2"/>
    <property type="match status" value="5"/>
</dbReference>
<keyword evidence="4 7" id="KW-0863">Zinc-finger</keyword>
<dbReference type="PROSITE" id="PS00028">
    <property type="entry name" value="ZINC_FINGER_C2H2_1"/>
    <property type="match status" value="2"/>
</dbReference>
<evidence type="ECO:0000313" key="11">
    <source>
        <dbReference type="Proteomes" id="UP000886998"/>
    </source>
</evidence>
<keyword evidence="6" id="KW-0539">Nucleus</keyword>
<accession>A0A8X6XQ17</accession>
<organism evidence="10 11">
    <name type="scientific">Trichonephila inaurata madagascariensis</name>
    <dbReference type="NCBI Taxonomy" id="2747483"/>
    <lineage>
        <taxon>Eukaryota</taxon>
        <taxon>Metazoa</taxon>
        <taxon>Ecdysozoa</taxon>
        <taxon>Arthropoda</taxon>
        <taxon>Chelicerata</taxon>
        <taxon>Arachnida</taxon>
        <taxon>Araneae</taxon>
        <taxon>Araneomorphae</taxon>
        <taxon>Entelegynae</taxon>
        <taxon>Araneoidea</taxon>
        <taxon>Nephilidae</taxon>
        <taxon>Trichonephila</taxon>
        <taxon>Trichonephila inaurata</taxon>
    </lineage>
</organism>
<gene>
    <name evidence="10" type="ORF">TNIN_467871</name>
</gene>
<keyword evidence="2" id="KW-0479">Metal-binding</keyword>
<comment type="caution">
    <text evidence="10">The sequence shown here is derived from an EMBL/GenBank/DDBJ whole genome shotgun (WGS) entry which is preliminary data.</text>
</comment>
<evidence type="ECO:0000256" key="2">
    <source>
        <dbReference type="ARBA" id="ARBA00022723"/>
    </source>
</evidence>
<dbReference type="InterPro" id="IPR050888">
    <property type="entry name" value="ZnF_C2H2-type_TF"/>
</dbReference>
<evidence type="ECO:0000256" key="1">
    <source>
        <dbReference type="ARBA" id="ARBA00004123"/>
    </source>
</evidence>
<feature type="region of interest" description="Disordered" evidence="8">
    <location>
        <begin position="1"/>
        <end position="21"/>
    </location>
</feature>
<evidence type="ECO:0000256" key="7">
    <source>
        <dbReference type="PROSITE-ProRule" id="PRU00042"/>
    </source>
</evidence>
<dbReference type="EMBL" id="BMAV01011094">
    <property type="protein sequence ID" value="GFY56667.1"/>
    <property type="molecule type" value="Genomic_DNA"/>
</dbReference>
<name>A0A8X6XQ17_9ARAC</name>
<dbReference type="AlphaFoldDB" id="A0A8X6XQ17"/>
<dbReference type="Gene3D" id="3.30.160.60">
    <property type="entry name" value="Classic Zinc Finger"/>
    <property type="match status" value="2"/>
</dbReference>
<comment type="subcellular location">
    <subcellularLocation>
        <location evidence="1">Nucleus</location>
    </subcellularLocation>
</comment>
<evidence type="ECO:0000256" key="8">
    <source>
        <dbReference type="SAM" id="MobiDB-lite"/>
    </source>
</evidence>
<evidence type="ECO:0000259" key="9">
    <source>
        <dbReference type="PROSITE" id="PS50157"/>
    </source>
</evidence>
<dbReference type="GO" id="GO:0005634">
    <property type="term" value="C:nucleus"/>
    <property type="evidence" value="ECO:0007669"/>
    <property type="project" value="UniProtKB-SubCell"/>
</dbReference>
<evidence type="ECO:0000256" key="3">
    <source>
        <dbReference type="ARBA" id="ARBA00022737"/>
    </source>
</evidence>
<dbReference type="PROSITE" id="PS50157">
    <property type="entry name" value="ZINC_FINGER_C2H2_2"/>
    <property type="match status" value="2"/>
</dbReference>
<protein>
    <recommendedName>
        <fullName evidence="9">C2H2-type domain-containing protein</fullName>
    </recommendedName>
</protein>
<feature type="compositionally biased region" description="Basic residues" evidence="8">
    <location>
        <begin position="7"/>
        <end position="21"/>
    </location>
</feature>
<keyword evidence="3" id="KW-0677">Repeat</keyword>
<evidence type="ECO:0000256" key="5">
    <source>
        <dbReference type="ARBA" id="ARBA00022833"/>
    </source>
</evidence>
<keyword evidence="11" id="KW-1185">Reference proteome</keyword>
<dbReference type="InterPro" id="IPR013087">
    <property type="entry name" value="Znf_C2H2_type"/>
</dbReference>
<feature type="domain" description="C2H2-type" evidence="9">
    <location>
        <begin position="92"/>
        <end position="120"/>
    </location>
</feature>
<feature type="region of interest" description="Disordered" evidence="8">
    <location>
        <begin position="221"/>
        <end position="251"/>
    </location>
</feature>
<sequence length="393" mass="43436">MPGGSMRWKRRLPSHSKQVKNPWKHCKQHPAARNVTVSVENEFPCTWCSGPIPLSFLSQAALDGHVIQCHPGAKQARDAPEPSRQKKCKEAVGCPHCARMLSPQQSLSQHIRAVHNDSFKKKNDGQTHTKVVRFAREDVADASACPSTPAYNVHCPDELSPHVATTSHANCEPAPPIQTAASHTIPTLAGDASTTCDICDHACRTRKGLIYHLLRNHGVPVGKRKGQRASKQDDLERNPSPPPTQDTQHQVSMDEVIESTCTAGVSILGETIRLTFPLPKVLACPISGCAKAFSIAKWYSTSNSLKRHLTAVHRMANRQVQYWCAPCGKRIRKKPSQHPCISLTMSKDQSAAGEWPCVDCEECFRSRAGLLNHEKSHRRQAIKDRMPALQIPK</sequence>
<keyword evidence="5" id="KW-0862">Zinc</keyword>
<evidence type="ECO:0000256" key="6">
    <source>
        <dbReference type="ARBA" id="ARBA00023242"/>
    </source>
</evidence>